<proteinExistence type="predicted"/>
<protein>
    <submittedName>
        <fullName evidence="1">Uncharacterized protein</fullName>
    </submittedName>
</protein>
<name>A0A833WSM9_JUGRE</name>
<reference evidence="1" key="2">
    <citation type="submission" date="2020-03" db="EMBL/GenBank/DDBJ databases">
        <title>Walnut 2.0.</title>
        <authorList>
            <person name="Marrano A."/>
            <person name="Britton M."/>
            <person name="Zimin A.V."/>
            <person name="Zaini P.A."/>
            <person name="Workman R."/>
            <person name="Puiu D."/>
            <person name="Bianco L."/>
            <person name="Allen B.J."/>
            <person name="Troggio M."/>
            <person name="Leslie C.A."/>
            <person name="Timp W."/>
            <person name="Dendekar A."/>
            <person name="Salzberg S.L."/>
            <person name="Neale D.B."/>
        </authorList>
    </citation>
    <scope>NUCLEOTIDE SEQUENCE</scope>
    <source>
        <tissue evidence="1">Leaves</tissue>
    </source>
</reference>
<gene>
    <name evidence="1" type="ORF">F2P56_035427</name>
</gene>
<dbReference type="Proteomes" id="UP000619265">
    <property type="component" value="Unassembled WGS sequence"/>
</dbReference>
<sequence length="126" mass="14348">MCATKKEGGMRFKNLRIFNDALLAKQGWRIMSNTNSLLHSLFKAKYFSNNHFLNAGLGSNPSYVWRGVWGTISKLNDGCRWRIGFGNIVKVWTDIWVPEFKRIADMNSVFVIGAEEATVNSLFVPE</sequence>
<evidence type="ECO:0000313" key="2">
    <source>
        <dbReference type="Proteomes" id="UP000619265"/>
    </source>
</evidence>
<comment type="caution">
    <text evidence="1">The sequence shown here is derived from an EMBL/GenBank/DDBJ whole genome shotgun (WGS) entry which is preliminary data.</text>
</comment>
<dbReference type="AlphaFoldDB" id="A0A833WSM9"/>
<organism evidence="1 2">
    <name type="scientific">Juglans regia</name>
    <name type="common">English walnut</name>
    <dbReference type="NCBI Taxonomy" id="51240"/>
    <lineage>
        <taxon>Eukaryota</taxon>
        <taxon>Viridiplantae</taxon>
        <taxon>Streptophyta</taxon>
        <taxon>Embryophyta</taxon>
        <taxon>Tracheophyta</taxon>
        <taxon>Spermatophyta</taxon>
        <taxon>Magnoliopsida</taxon>
        <taxon>eudicotyledons</taxon>
        <taxon>Gunneridae</taxon>
        <taxon>Pentapetalae</taxon>
        <taxon>rosids</taxon>
        <taxon>fabids</taxon>
        <taxon>Fagales</taxon>
        <taxon>Juglandaceae</taxon>
        <taxon>Juglans</taxon>
    </lineage>
</organism>
<accession>A0A833WSM9</accession>
<reference evidence="1" key="1">
    <citation type="submission" date="2015-10" db="EMBL/GenBank/DDBJ databases">
        <authorList>
            <person name="Martinez-Garcia P.J."/>
            <person name="Crepeau M.W."/>
            <person name="Puiu D."/>
            <person name="Gonzalez-Ibeas D."/>
            <person name="Whalen J."/>
            <person name="Stevens K."/>
            <person name="Paul R."/>
            <person name="Butterfield T."/>
            <person name="Britton M."/>
            <person name="Reagan R."/>
            <person name="Chakraborty S."/>
            <person name="Walawage S.L."/>
            <person name="Vasquez-Gross H.A."/>
            <person name="Cardeno C."/>
            <person name="Famula R."/>
            <person name="Pratt K."/>
            <person name="Kuruganti S."/>
            <person name="Aradhya M.K."/>
            <person name="Leslie C.A."/>
            <person name="Dandekar A.M."/>
            <person name="Salzberg S.L."/>
            <person name="Wegrzyn J.L."/>
            <person name="Langley C.H."/>
            <person name="Neale D.B."/>
        </authorList>
    </citation>
    <scope>NUCLEOTIDE SEQUENCE</scope>
    <source>
        <tissue evidence="1">Leaves</tissue>
    </source>
</reference>
<dbReference type="Gramene" id="Jr16_06650_p1">
    <property type="protein sequence ID" value="cds.Jr16_06650_p1"/>
    <property type="gene ID" value="Jr16_06650"/>
</dbReference>
<evidence type="ECO:0000313" key="1">
    <source>
        <dbReference type="EMBL" id="KAF5442809.1"/>
    </source>
</evidence>
<dbReference type="EMBL" id="LIHL02000016">
    <property type="protein sequence ID" value="KAF5442809.1"/>
    <property type="molecule type" value="Genomic_DNA"/>
</dbReference>